<comment type="similarity">
    <text evidence="2">Belongs to the RRP17 family.</text>
</comment>
<comment type="subcellular location">
    <subcellularLocation>
        <location evidence="1">Nucleus</location>
        <location evidence="1">Nucleolus</location>
    </subcellularLocation>
</comment>
<gene>
    <name evidence="6" type="primary">AlNc14C52G4048</name>
    <name evidence="6" type="ORF">ALNC14_046730</name>
</gene>
<keyword evidence="3" id="KW-0175">Coiled coil</keyword>
<keyword evidence="4" id="KW-0539">Nucleus</keyword>
<reference evidence="6" key="1">
    <citation type="journal article" date="2011" name="PLoS Biol.">
        <title>Gene gain and loss during evolution of obligate parasitism in the white rust pathogen of Arabidopsis thaliana.</title>
        <authorList>
            <person name="Kemen E."/>
            <person name="Gardiner A."/>
            <person name="Schultz-Larsen T."/>
            <person name="Kemen A.C."/>
            <person name="Balmuth A.L."/>
            <person name="Robert-Seilaniantz A."/>
            <person name="Bailey K."/>
            <person name="Holub E."/>
            <person name="Studholme D.J."/>
            <person name="Maclean D."/>
            <person name="Jones J.D."/>
        </authorList>
    </citation>
    <scope>NUCLEOTIDE SEQUENCE</scope>
</reference>
<feature type="compositionally biased region" description="Basic residues" evidence="5">
    <location>
        <begin position="198"/>
        <end position="213"/>
    </location>
</feature>
<evidence type="ECO:0000256" key="3">
    <source>
        <dbReference type="ARBA" id="ARBA00023054"/>
    </source>
</evidence>
<feature type="compositionally biased region" description="Basic and acidic residues" evidence="5">
    <location>
        <begin position="188"/>
        <end position="197"/>
    </location>
</feature>
<evidence type="ECO:0000256" key="2">
    <source>
        <dbReference type="ARBA" id="ARBA00007175"/>
    </source>
</evidence>
<feature type="region of interest" description="Disordered" evidence="5">
    <location>
        <begin position="157"/>
        <end position="213"/>
    </location>
</feature>
<evidence type="ECO:0000256" key="4">
    <source>
        <dbReference type="ARBA" id="ARBA00023242"/>
    </source>
</evidence>
<evidence type="ECO:0000256" key="5">
    <source>
        <dbReference type="SAM" id="MobiDB-lite"/>
    </source>
</evidence>
<protein>
    <submittedName>
        <fullName evidence="6">Uncharacterized protein AlNc14C52G4048</fullName>
    </submittedName>
</protein>
<evidence type="ECO:0000313" key="6">
    <source>
        <dbReference type="EMBL" id="CCA18530.1"/>
    </source>
</evidence>
<reference evidence="6" key="2">
    <citation type="submission" date="2011-02" db="EMBL/GenBank/DDBJ databases">
        <authorList>
            <person name="MacLean D."/>
        </authorList>
    </citation>
    <scope>NUCLEOTIDE SEQUENCE</scope>
</reference>
<proteinExistence type="inferred from homology"/>
<dbReference type="InterPro" id="IPR019186">
    <property type="entry name" value="Nucleolar_protein_12"/>
</dbReference>
<dbReference type="PANTHER" id="PTHR14577:SF0">
    <property type="entry name" value="NUCLEOLAR PROTEIN 12"/>
    <property type="match status" value="1"/>
</dbReference>
<dbReference type="PANTHER" id="PTHR14577">
    <property type="entry name" value="NUCLEOLAR PROTEIN 12"/>
    <property type="match status" value="1"/>
</dbReference>
<dbReference type="HOGENOM" id="CLU_1296411_0_0_1"/>
<accession>F0WBK3</accession>
<evidence type="ECO:0000256" key="1">
    <source>
        <dbReference type="ARBA" id="ARBA00004604"/>
    </source>
</evidence>
<organism evidence="6">
    <name type="scientific">Albugo laibachii Nc14</name>
    <dbReference type="NCBI Taxonomy" id="890382"/>
    <lineage>
        <taxon>Eukaryota</taxon>
        <taxon>Sar</taxon>
        <taxon>Stramenopiles</taxon>
        <taxon>Oomycota</taxon>
        <taxon>Peronosporomycetes</taxon>
        <taxon>Albuginales</taxon>
        <taxon>Albuginaceae</taxon>
        <taxon>Albugo</taxon>
    </lineage>
</organism>
<dbReference type="Pfam" id="PF09805">
    <property type="entry name" value="Nop25"/>
    <property type="match status" value="1"/>
</dbReference>
<dbReference type="GO" id="GO:0019843">
    <property type="term" value="F:rRNA binding"/>
    <property type="evidence" value="ECO:0007669"/>
    <property type="project" value="TreeGrafter"/>
</dbReference>
<sequence length="213" mass="24308">MKPAGKAKCKSKLVVTFDAEKRAEYLLGFCKRKQERRRFGLDMQAYKDKKQQLALRKEKRANQMVTLGQVRGDEKETIAKCNLPTAPQVVQFDEPHTKDRFGSVVTVVTSLDAIHSDHDELDEQDLQDLAAIKKRKGNDTQPRSLFQQIQYKRRGIALPSKKAKLKEARRNRNYAGKKGAKFGPQSRVNEDSKESVHGKSKGFKAPGKKKRKR</sequence>
<dbReference type="AlphaFoldDB" id="F0WBK3"/>
<dbReference type="GO" id="GO:0005730">
    <property type="term" value="C:nucleolus"/>
    <property type="evidence" value="ECO:0007669"/>
    <property type="project" value="UniProtKB-SubCell"/>
</dbReference>
<dbReference type="EMBL" id="FR824097">
    <property type="protein sequence ID" value="CCA18530.1"/>
    <property type="molecule type" value="Genomic_DNA"/>
</dbReference>
<name>F0WBK3_9STRA</name>